<organism evidence="1 2">
    <name type="scientific">Stakelama tenebrarum</name>
    <dbReference type="NCBI Taxonomy" id="2711215"/>
    <lineage>
        <taxon>Bacteria</taxon>
        <taxon>Pseudomonadati</taxon>
        <taxon>Pseudomonadota</taxon>
        <taxon>Alphaproteobacteria</taxon>
        <taxon>Sphingomonadales</taxon>
        <taxon>Sphingomonadaceae</taxon>
        <taxon>Stakelama</taxon>
    </lineage>
</organism>
<name>A0A6G6Y4K7_9SPHN</name>
<dbReference type="KEGG" id="spzr:G5C33_08255"/>
<gene>
    <name evidence="1" type="ORF">G5C33_08255</name>
</gene>
<dbReference type="Proteomes" id="UP000501568">
    <property type="component" value="Chromosome"/>
</dbReference>
<protein>
    <recommendedName>
        <fullName evidence="3">HAD family hydrolase</fullName>
    </recommendedName>
</protein>
<accession>A0A6G6Y4K7</accession>
<reference evidence="1 2" key="1">
    <citation type="submission" date="2020-02" db="EMBL/GenBank/DDBJ databases">
        <authorList>
            <person name="Zheng R.K."/>
            <person name="Sun C.M."/>
        </authorList>
    </citation>
    <scope>NUCLEOTIDE SEQUENCE [LARGE SCALE GENOMIC DNA]</scope>
    <source>
        <strain evidence="2">zrk23</strain>
    </source>
</reference>
<dbReference type="EMBL" id="CP049109">
    <property type="protein sequence ID" value="QIG79781.1"/>
    <property type="molecule type" value="Genomic_DNA"/>
</dbReference>
<evidence type="ECO:0000313" key="1">
    <source>
        <dbReference type="EMBL" id="QIG79781.1"/>
    </source>
</evidence>
<dbReference type="RefSeq" id="WP_165326782.1">
    <property type="nucleotide sequence ID" value="NZ_CP049109.1"/>
</dbReference>
<evidence type="ECO:0000313" key="2">
    <source>
        <dbReference type="Proteomes" id="UP000501568"/>
    </source>
</evidence>
<proteinExistence type="predicted"/>
<keyword evidence="2" id="KW-1185">Reference proteome</keyword>
<dbReference type="AlphaFoldDB" id="A0A6G6Y4K7"/>
<sequence length="242" mass="27472">MQVKFILDFDGVLFNSAFEAYSVCEQATKGRAGFRQDVDFDAFMRFRSVVTDAWQYHRLYSESEAVSPADLKSVEPGEDDWAFANRFFTARETMMADPGWAKVMPAYPFFGKLKPVILAHPDRFAILSTRNVDSIRRTLAWHDADVIPVFGQEHVRTHGGKLGVARAQGWCDRTRHMAIYLDDMRRHLEPFEGEVLLPLHADWGYDAATPGSISQEQAMKIISSLLVLSQQVPETQWRGIAA</sequence>
<evidence type="ECO:0008006" key="3">
    <source>
        <dbReference type="Google" id="ProtNLM"/>
    </source>
</evidence>